<dbReference type="Proteomes" id="UP000005636">
    <property type="component" value="Chromosome"/>
</dbReference>
<proteinExistence type="predicted"/>
<evidence type="ECO:0008006" key="3">
    <source>
        <dbReference type="Google" id="ProtNLM"/>
    </source>
</evidence>
<evidence type="ECO:0000313" key="1">
    <source>
        <dbReference type="EMBL" id="AEV19527.1"/>
    </source>
</evidence>
<name>A0ABM5MII6_GEOTH</name>
<organism evidence="1 2">
    <name type="scientific">Geobacillus thermoleovorans CCB_US3_UF5</name>
    <dbReference type="NCBI Taxonomy" id="1111068"/>
    <lineage>
        <taxon>Bacteria</taxon>
        <taxon>Bacillati</taxon>
        <taxon>Bacillota</taxon>
        <taxon>Bacilli</taxon>
        <taxon>Bacillales</taxon>
        <taxon>Anoxybacillaceae</taxon>
        <taxon>Geobacillus</taxon>
        <taxon>Geobacillus thermoleovorans group</taxon>
    </lineage>
</organism>
<accession>A0ABM5MII6</accession>
<gene>
    <name evidence="1" type="ORF">GTCCBUS3UF5_22210</name>
</gene>
<keyword evidence="2" id="KW-1185">Reference proteome</keyword>
<sequence length="87" mass="10415">MKEIHLEQLMKKLSLISPRREKDELAIDLYDIYESSQNIEKLLNAMIDSQQDKEQLIDTLIEIEVELDHINWHYNSFKKQLKSLLTD</sequence>
<protein>
    <recommendedName>
        <fullName evidence="3">IDEAL domain-containing protein</fullName>
    </recommendedName>
</protein>
<dbReference type="EMBL" id="CP003125">
    <property type="protein sequence ID" value="AEV19527.1"/>
    <property type="molecule type" value="Genomic_DNA"/>
</dbReference>
<evidence type="ECO:0000313" key="2">
    <source>
        <dbReference type="Proteomes" id="UP000005636"/>
    </source>
</evidence>
<reference evidence="1 2" key="1">
    <citation type="submission" date="2011-11" db="EMBL/GenBank/DDBJ databases">
        <title>Complete genome sequence of thermophilic Geobacillus thermoleovorans CCB_US3_UF5.</title>
        <authorList>
            <person name="Muhd Sakaff M.K.L."/>
            <person name="Abdul Rahman A.Y."/>
            <person name="Saito J.A."/>
            <person name="Hou S."/>
            <person name="Alam M."/>
        </authorList>
    </citation>
    <scope>NUCLEOTIDE SEQUENCE [LARGE SCALE GENOMIC DNA]</scope>
    <source>
        <strain evidence="1 2">CCB_US3_UF5</strain>
    </source>
</reference>